<protein>
    <submittedName>
        <fullName evidence="2">Uncharacterized protein</fullName>
    </submittedName>
</protein>
<dbReference type="Proteomes" id="UP000077266">
    <property type="component" value="Unassembled WGS sequence"/>
</dbReference>
<name>A0A165F8E5_EXIGL</name>
<dbReference type="InParanoid" id="A0A165F8E5"/>
<accession>A0A165F8E5</accession>
<keyword evidence="1" id="KW-1133">Transmembrane helix</keyword>
<evidence type="ECO:0000256" key="1">
    <source>
        <dbReference type="SAM" id="Phobius"/>
    </source>
</evidence>
<evidence type="ECO:0000313" key="2">
    <source>
        <dbReference type="EMBL" id="KZV88568.1"/>
    </source>
</evidence>
<keyword evidence="3" id="KW-1185">Reference proteome</keyword>
<keyword evidence="1" id="KW-0812">Transmembrane</keyword>
<reference evidence="2 3" key="1">
    <citation type="journal article" date="2016" name="Mol. Biol. Evol.">
        <title>Comparative Genomics of Early-Diverging Mushroom-Forming Fungi Provides Insights into the Origins of Lignocellulose Decay Capabilities.</title>
        <authorList>
            <person name="Nagy L.G."/>
            <person name="Riley R."/>
            <person name="Tritt A."/>
            <person name="Adam C."/>
            <person name="Daum C."/>
            <person name="Floudas D."/>
            <person name="Sun H."/>
            <person name="Yadav J.S."/>
            <person name="Pangilinan J."/>
            <person name="Larsson K.H."/>
            <person name="Matsuura K."/>
            <person name="Barry K."/>
            <person name="Labutti K."/>
            <person name="Kuo R."/>
            <person name="Ohm R.A."/>
            <person name="Bhattacharya S.S."/>
            <person name="Shirouzu T."/>
            <person name="Yoshinaga Y."/>
            <person name="Martin F.M."/>
            <person name="Grigoriev I.V."/>
            <person name="Hibbett D.S."/>
        </authorList>
    </citation>
    <scope>NUCLEOTIDE SEQUENCE [LARGE SCALE GENOMIC DNA]</scope>
    <source>
        <strain evidence="2 3">HHB12029</strain>
    </source>
</reference>
<sequence>MSKEKFAFVKPSLGLAPRADSWLAAQESVAVSPSPTKAPCHSAKNSDVYATATFAVVCVVLLVVLGAFLRRRARMQRGRYELVPSDPAAVEAKKGEEVV</sequence>
<gene>
    <name evidence="2" type="ORF">EXIGLDRAFT_839162</name>
</gene>
<organism evidence="2 3">
    <name type="scientific">Exidia glandulosa HHB12029</name>
    <dbReference type="NCBI Taxonomy" id="1314781"/>
    <lineage>
        <taxon>Eukaryota</taxon>
        <taxon>Fungi</taxon>
        <taxon>Dikarya</taxon>
        <taxon>Basidiomycota</taxon>
        <taxon>Agaricomycotina</taxon>
        <taxon>Agaricomycetes</taxon>
        <taxon>Auriculariales</taxon>
        <taxon>Exidiaceae</taxon>
        <taxon>Exidia</taxon>
    </lineage>
</organism>
<proteinExistence type="predicted"/>
<keyword evidence="1" id="KW-0472">Membrane</keyword>
<dbReference type="AlphaFoldDB" id="A0A165F8E5"/>
<evidence type="ECO:0000313" key="3">
    <source>
        <dbReference type="Proteomes" id="UP000077266"/>
    </source>
</evidence>
<feature type="transmembrane region" description="Helical" evidence="1">
    <location>
        <begin position="48"/>
        <end position="69"/>
    </location>
</feature>
<dbReference type="EMBL" id="KV426097">
    <property type="protein sequence ID" value="KZV88568.1"/>
    <property type="molecule type" value="Genomic_DNA"/>
</dbReference>